<evidence type="ECO:0000256" key="1">
    <source>
        <dbReference type="SAM" id="MobiDB-lite"/>
    </source>
</evidence>
<proteinExistence type="predicted"/>
<feature type="region of interest" description="Disordered" evidence="1">
    <location>
        <begin position="172"/>
        <end position="202"/>
    </location>
</feature>
<reference evidence="3" key="1">
    <citation type="journal article" date="2014" name="BMC Genomics">
        <title>The genome sequence of the biocontrol fungus Metarhizium anisopliae and comparative genomics of Metarhizium species.</title>
        <authorList>
            <person name="Pattemore J.A."/>
            <person name="Hane J.K."/>
            <person name="Williams A.H."/>
            <person name="Wilson B.A."/>
            <person name="Stodart B.J."/>
            <person name="Ash G.J."/>
        </authorList>
    </citation>
    <scope>NUCLEOTIDE SEQUENCE [LARGE SCALE GENOMIC DNA]</scope>
    <source>
        <strain evidence="3">BRIP 53293</strain>
    </source>
</reference>
<organism evidence="2 3">
    <name type="scientific">Metarhizium anisopliae BRIP 53293</name>
    <dbReference type="NCBI Taxonomy" id="1291518"/>
    <lineage>
        <taxon>Eukaryota</taxon>
        <taxon>Fungi</taxon>
        <taxon>Dikarya</taxon>
        <taxon>Ascomycota</taxon>
        <taxon>Pezizomycotina</taxon>
        <taxon>Sordariomycetes</taxon>
        <taxon>Hypocreomycetidae</taxon>
        <taxon>Hypocreales</taxon>
        <taxon>Clavicipitaceae</taxon>
        <taxon>Metarhizium</taxon>
    </lineage>
</organism>
<keyword evidence="3" id="KW-1185">Reference proteome</keyword>
<accession>A0A0D9NIN7</accession>
<dbReference type="Proteomes" id="UP000054544">
    <property type="component" value="Unassembled WGS sequence"/>
</dbReference>
<evidence type="ECO:0000313" key="2">
    <source>
        <dbReference type="EMBL" id="KJK73917.1"/>
    </source>
</evidence>
<gene>
    <name evidence="2" type="ORF">H634G_10824</name>
</gene>
<name>A0A0D9NIN7_METAN</name>
<feature type="compositionally biased region" description="Polar residues" evidence="1">
    <location>
        <begin position="187"/>
        <end position="198"/>
    </location>
</feature>
<sequence>MNDPKLNETYCRAVAAWATPNDRHDLKACSTEYAVRQLDKAAGSSPGSCRTELLNDHTIEGKVQKLGKLHGFKSLLNVSPFPTTDDLKWLIRICYNLPRFKFPEYEKYENEVLSDEEANEIAPILVGRLCQFLGFNVPQNPWPDTPTLCNDLRLFYTIADERSTPARGFFPPPISVNHLPPAPPHKQVSQDTNTSPSLLSYEKRQQPSALKRVLYRIKRTILCGARDGHDDSESNPAC</sequence>
<dbReference type="AlphaFoldDB" id="A0A0D9NIN7"/>
<protein>
    <submittedName>
        <fullName evidence="2">Uncharacterized protein</fullName>
    </submittedName>
</protein>
<feature type="compositionally biased region" description="Pro residues" evidence="1">
    <location>
        <begin position="172"/>
        <end position="184"/>
    </location>
</feature>
<evidence type="ECO:0000313" key="3">
    <source>
        <dbReference type="Proteomes" id="UP000054544"/>
    </source>
</evidence>
<dbReference type="EMBL" id="KE384770">
    <property type="protein sequence ID" value="KJK73917.1"/>
    <property type="molecule type" value="Genomic_DNA"/>
</dbReference>